<evidence type="ECO:0000313" key="8">
    <source>
        <dbReference type="EMBL" id="POM64506.1"/>
    </source>
</evidence>
<dbReference type="Pfam" id="PF17917">
    <property type="entry name" value="RT_RNaseH"/>
    <property type="match status" value="1"/>
</dbReference>
<keyword evidence="1" id="KW-0808">Transferase</keyword>
<keyword evidence="6" id="KW-0695">RNA-directed DNA polymerase</keyword>
<gene>
    <name evidence="8" type="ORF">PHPALM_19954</name>
</gene>
<dbReference type="PANTHER" id="PTHR34072">
    <property type="entry name" value="ENZYMATIC POLYPROTEIN-RELATED"/>
    <property type="match status" value="1"/>
</dbReference>
<dbReference type="CDD" id="cd09274">
    <property type="entry name" value="RNase_HI_RT_Ty3"/>
    <property type="match status" value="1"/>
</dbReference>
<evidence type="ECO:0000256" key="2">
    <source>
        <dbReference type="ARBA" id="ARBA00022695"/>
    </source>
</evidence>
<accession>A0A2P4XG32</accession>
<organism evidence="8 9">
    <name type="scientific">Phytophthora palmivora</name>
    <dbReference type="NCBI Taxonomy" id="4796"/>
    <lineage>
        <taxon>Eukaryota</taxon>
        <taxon>Sar</taxon>
        <taxon>Stramenopiles</taxon>
        <taxon>Oomycota</taxon>
        <taxon>Peronosporomycetes</taxon>
        <taxon>Peronosporales</taxon>
        <taxon>Peronosporaceae</taxon>
        <taxon>Phytophthora</taxon>
    </lineage>
</organism>
<dbReference type="GO" id="GO:0004519">
    <property type="term" value="F:endonuclease activity"/>
    <property type="evidence" value="ECO:0007669"/>
    <property type="project" value="UniProtKB-KW"/>
</dbReference>
<evidence type="ECO:0000256" key="3">
    <source>
        <dbReference type="ARBA" id="ARBA00022722"/>
    </source>
</evidence>
<dbReference type="InterPro" id="IPR041373">
    <property type="entry name" value="RT_RNaseH"/>
</dbReference>
<dbReference type="EMBL" id="NCKW01011090">
    <property type="protein sequence ID" value="POM64506.1"/>
    <property type="molecule type" value="Genomic_DNA"/>
</dbReference>
<keyword evidence="3" id="KW-0540">Nuclease</keyword>
<name>A0A2P4XG32_9STRA</name>
<evidence type="ECO:0000256" key="6">
    <source>
        <dbReference type="ARBA" id="ARBA00022918"/>
    </source>
</evidence>
<dbReference type="OrthoDB" id="163970at2759"/>
<dbReference type="Gene3D" id="3.30.70.270">
    <property type="match status" value="1"/>
</dbReference>
<proteinExistence type="predicted"/>
<dbReference type="GO" id="GO:0003964">
    <property type="term" value="F:RNA-directed DNA polymerase activity"/>
    <property type="evidence" value="ECO:0007669"/>
    <property type="project" value="UniProtKB-KW"/>
</dbReference>
<evidence type="ECO:0000313" key="9">
    <source>
        <dbReference type="Proteomes" id="UP000237271"/>
    </source>
</evidence>
<dbReference type="GO" id="GO:0016787">
    <property type="term" value="F:hydrolase activity"/>
    <property type="evidence" value="ECO:0007669"/>
    <property type="project" value="UniProtKB-KW"/>
</dbReference>
<comment type="caution">
    <text evidence="8">The sequence shown here is derived from an EMBL/GenBank/DDBJ whole genome shotgun (WGS) entry which is preliminary data.</text>
</comment>
<dbReference type="InterPro" id="IPR043502">
    <property type="entry name" value="DNA/RNA_pol_sf"/>
</dbReference>
<sequence>MVAPTNTRELQRFLGLCGYYRRFLAAYAELVQPLSDLLKQSTSRTWGLLQTTAFERVKDLLQRSPVLQLPDFARRFFVTTDASDIAVGGVLSQVHDSAGEHPVAFLSRKLSDTERRWPAHEKELYAIKFCLDKWRPYLLGAKFTVYTDNIACKWFFTKKQPSPKLLRWFDTFSQYNFDVFHRAGRTNVVADAISRPVAVSAMVVAGPDPAVAARIKALYSSDPDCQHLLQQLQESSSIEGKYSLNNGLIVVRDGRSQRILLPRDDKLLLDVLIQYHDEATVAHPGVVRTYLAV</sequence>
<dbReference type="FunFam" id="3.30.70.270:FF:000020">
    <property type="entry name" value="Transposon Tf2-6 polyprotein-like Protein"/>
    <property type="match status" value="1"/>
</dbReference>
<dbReference type="AlphaFoldDB" id="A0A2P4XG32"/>
<evidence type="ECO:0000259" key="7">
    <source>
        <dbReference type="Pfam" id="PF17917"/>
    </source>
</evidence>
<feature type="domain" description="Reverse transcriptase RNase H-like" evidence="7">
    <location>
        <begin position="71"/>
        <end position="175"/>
    </location>
</feature>
<evidence type="ECO:0000256" key="5">
    <source>
        <dbReference type="ARBA" id="ARBA00022801"/>
    </source>
</evidence>
<keyword evidence="9" id="KW-1185">Reference proteome</keyword>
<evidence type="ECO:0000256" key="1">
    <source>
        <dbReference type="ARBA" id="ARBA00022679"/>
    </source>
</evidence>
<keyword evidence="4" id="KW-0255">Endonuclease</keyword>
<evidence type="ECO:0000256" key="4">
    <source>
        <dbReference type="ARBA" id="ARBA00022759"/>
    </source>
</evidence>
<keyword evidence="5" id="KW-0378">Hydrolase</keyword>
<keyword evidence="2" id="KW-0548">Nucleotidyltransferase</keyword>
<dbReference type="InterPro" id="IPR043128">
    <property type="entry name" value="Rev_trsase/Diguanyl_cyclase"/>
</dbReference>
<protein>
    <submittedName>
        <fullName evidence="8">Pol protein</fullName>
    </submittedName>
</protein>
<reference evidence="8 9" key="1">
    <citation type="journal article" date="2017" name="Genome Biol. Evol.">
        <title>Phytophthora megakarya and P. palmivora, closely related causal agents of cacao black pod rot, underwent increases in genome sizes and gene numbers by different mechanisms.</title>
        <authorList>
            <person name="Ali S.S."/>
            <person name="Shao J."/>
            <person name="Lary D.J."/>
            <person name="Kronmiller B."/>
            <person name="Shen D."/>
            <person name="Strem M.D."/>
            <person name="Amoako-Attah I."/>
            <person name="Akrofi A.Y."/>
            <person name="Begoude B.A."/>
            <person name="Ten Hoopen G.M."/>
            <person name="Coulibaly K."/>
            <person name="Kebe B.I."/>
            <person name="Melnick R.L."/>
            <person name="Guiltinan M.J."/>
            <person name="Tyler B.M."/>
            <person name="Meinhardt L.W."/>
            <person name="Bailey B.A."/>
        </authorList>
    </citation>
    <scope>NUCLEOTIDE SEQUENCE [LARGE SCALE GENOMIC DNA]</scope>
    <source>
        <strain evidence="9">sbr112.9</strain>
    </source>
</reference>
<dbReference type="SUPFAM" id="SSF56672">
    <property type="entry name" value="DNA/RNA polymerases"/>
    <property type="match status" value="1"/>
</dbReference>
<dbReference type="Proteomes" id="UP000237271">
    <property type="component" value="Unassembled WGS sequence"/>
</dbReference>